<protein>
    <submittedName>
        <fullName evidence="2">Uncharacterized protein</fullName>
    </submittedName>
</protein>
<feature type="compositionally biased region" description="Basic and acidic residues" evidence="1">
    <location>
        <begin position="1"/>
        <end position="12"/>
    </location>
</feature>
<dbReference type="Proteomes" id="UP000011116">
    <property type="component" value="Chromosome 7H"/>
</dbReference>
<evidence type="ECO:0000313" key="3">
    <source>
        <dbReference type="Proteomes" id="UP000011116"/>
    </source>
</evidence>
<dbReference type="PANTHER" id="PTHR35166">
    <property type="entry name" value="OS05G0193700 PROTEIN-RELATED"/>
    <property type="match status" value="1"/>
</dbReference>
<feature type="region of interest" description="Disordered" evidence="1">
    <location>
        <begin position="71"/>
        <end position="145"/>
    </location>
</feature>
<sequence>MSNQIEAKRGFHSENIPSSIPKSRCEGESPVIRSTDSQMAGEKGPFTKIMAAVSVQDGQLLKPCSAKRKADEAAAGDGDESHLNLKVRSPKRKAEAAATGTTLGEEEFASEKPRAADAVAAASASAATKGDGAAPARKKTRLPQEEVDRILARAVDTSHPPRFIQALRSKNPSLLPSPEEETDASKVALYATARMYYESRQSFAEYQAWVLSQLHDKGYVEVDDEAIAVRAELRAYSEQARKEALRDLTRSHSDQD</sequence>
<organism evidence="2 3">
    <name type="scientific">Hordeum vulgare subsp. vulgare</name>
    <name type="common">Domesticated barley</name>
    <dbReference type="NCBI Taxonomy" id="112509"/>
    <lineage>
        <taxon>Eukaryota</taxon>
        <taxon>Viridiplantae</taxon>
        <taxon>Streptophyta</taxon>
        <taxon>Embryophyta</taxon>
        <taxon>Tracheophyta</taxon>
        <taxon>Spermatophyta</taxon>
        <taxon>Magnoliopsida</taxon>
        <taxon>Liliopsida</taxon>
        <taxon>Poales</taxon>
        <taxon>Poaceae</taxon>
        <taxon>BOP clade</taxon>
        <taxon>Pooideae</taxon>
        <taxon>Triticodae</taxon>
        <taxon>Triticeae</taxon>
        <taxon>Hordeinae</taxon>
        <taxon>Hordeum</taxon>
    </lineage>
</organism>
<dbReference type="Gramene" id="HORVU.MOREX.r3.7HG0655550.1">
    <property type="protein sequence ID" value="HORVU.MOREX.r3.7HG0655550.1"/>
    <property type="gene ID" value="HORVU.MOREX.r3.7HG0655550"/>
</dbReference>
<proteinExistence type="predicted"/>
<reference evidence="2" key="2">
    <citation type="submission" date="2020-10" db="EMBL/GenBank/DDBJ databases">
        <authorList>
            <person name="Scholz U."/>
            <person name="Mascher M."/>
            <person name="Fiebig A."/>
        </authorList>
    </citation>
    <scope>NUCLEOTIDE SEQUENCE [LARGE SCALE GENOMIC DNA]</scope>
    <source>
        <strain evidence="2">cv. Morex</strain>
    </source>
</reference>
<reference evidence="3" key="1">
    <citation type="journal article" date="2012" name="Nature">
        <title>A physical, genetic and functional sequence assembly of the barley genome.</title>
        <authorList>
            <consortium name="The International Barley Genome Sequencing Consortium"/>
            <person name="Mayer K.F."/>
            <person name="Waugh R."/>
            <person name="Brown J.W."/>
            <person name="Schulman A."/>
            <person name="Langridge P."/>
            <person name="Platzer M."/>
            <person name="Fincher G.B."/>
            <person name="Muehlbauer G.J."/>
            <person name="Sato K."/>
            <person name="Close T.J."/>
            <person name="Wise R.P."/>
            <person name="Stein N."/>
        </authorList>
    </citation>
    <scope>NUCLEOTIDE SEQUENCE [LARGE SCALE GENOMIC DNA]</scope>
    <source>
        <strain evidence="3">cv. Morex</strain>
    </source>
</reference>
<dbReference type="SMR" id="A0A8I7BDE2"/>
<name>A0A8I7BDE2_HORVV</name>
<accession>A0A8I7BDE2</accession>
<keyword evidence="3" id="KW-1185">Reference proteome</keyword>
<reference evidence="2" key="3">
    <citation type="submission" date="2022-01" db="UniProtKB">
        <authorList>
            <consortium name="EnsemblPlants"/>
        </authorList>
    </citation>
    <scope>IDENTIFICATION</scope>
    <source>
        <strain evidence="2">subsp. vulgare</strain>
    </source>
</reference>
<evidence type="ECO:0000256" key="1">
    <source>
        <dbReference type="SAM" id="MobiDB-lite"/>
    </source>
</evidence>
<evidence type="ECO:0000313" key="2">
    <source>
        <dbReference type="EnsemblPlants" id="HORVU.MOREX.r3.7HG0655550.1"/>
    </source>
</evidence>
<dbReference type="PANTHER" id="PTHR35166:SF6">
    <property type="entry name" value="PROTEIN-RELATED"/>
    <property type="match status" value="1"/>
</dbReference>
<feature type="region of interest" description="Disordered" evidence="1">
    <location>
        <begin position="1"/>
        <end position="42"/>
    </location>
</feature>
<dbReference type="EnsemblPlants" id="HORVU.MOREX.r3.7HG0655550.1">
    <property type="protein sequence ID" value="HORVU.MOREX.r3.7HG0655550.1"/>
    <property type="gene ID" value="HORVU.MOREX.r3.7HG0655550"/>
</dbReference>
<feature type="compositionally biased region" description="Low complexity" evidence="1">
    <location>
        <begin position="116"/>
        <end position="135"/>
    </location>
</feature>
<dbReference type="AlphaFoldDB" id="A0A8I7BDE2"/>